<proteinExistence type="predicted"/>
<dbReference type="EMBL" id="MUIO01000019">
    <property type="protein sequence ID" value="ORC60409.1"/>
    <property type="molecule type" value="Genomic_DNA"/>
</dbReference>
<feature type="chain" id="PRO_5010882865" description="Lipoprotein" evidence="1">
    <location>
        <begin position="29"/>
        <end position="161"/>
    </location>
</feature>
<name>A0A1X0NAM6_9PSED</name>
<accession>A0A1X0NAM6</accession>
<dbReference type="RefSeq" id="WP_083181966.1">
    <property type="nucleotide sequence ID" value="NZ_CBCRZR010000005.1"/>
</dbReference>
<dbReference type="AlphaFoldDB" id="A0A1X0NAM6"/>
<evidence type="ECO:0000313" key="3">
    <source>
        <dbReference type="Proteomes" id="UP000192815"/>
    </source>
</evidence>
<feature type="signal peptide" evidence="1">
    <location>
        <begin position="1"/>
        <end position="28"/>
    </location>
</feature>
<dbReference type="PROSITE" id="PS51257">
    <property type="entry name" value="PROKAR_LIPOPROTEIN"/>
    <property type="match status" value="1"/>
</dbReference>
<dbReference type="OrthoDB" id="6937253at2"/>
<comment type="caution">
    <text evidence="2">The sequence shown here is derived from an EMBL/GenBank/DDBJ whole genome shotgun (WGS) entry which is preliminary data.</text>
</comment>
<protein>
    <recommendedName>
        <fullName evidence="4">Lipoprotein</fullName>
    </recommendedName>
</protein>
<gene>
    <name evidence="2" type="ORF">BZK31_06515</name>
</gene>
<evidence type="ECO:0008006" key="4">
    <source>
        <dbReference type="Google" id="ProtNLM"/>
    </source>
</evidence>
<evidence type="ECO:0000256" key="1">
    <source>
        <dbReference type="SAM" id="SignalP"/>
    </source>
</evidence>
<keyword evidence="1" id="KW-0732">Signal</keyword>
<organism evidence="2 3">
    <name type="scientific">Pseudomonas floridensis</name>
    <dbReference type="NCBI Taxonomy" id="1958950"/>
    <lineage>
        <taxon>Bacteria</taxon>
        <taxon>Pseudomonadati</taxon>
        <taxon>Pseudomonadota</taxon>
        <taxon>Gammaproteobacteria</taxon>
        <taxon>Pseudomonadales</taxon>
        <taxon>Pseudomonadaceae</taxon>
        <taxon>Pseudomonas</taxon>
    </lineage>
</organism>
<reference evidence="3" key="1">
    <citation type="submission" date="2017-02" db="EMBL/GenBank/DDBJ databases">
        <title>Pseudomonas floridae sp. nov., a novel pathogenic bacterial species isolated from tomato.</title>
        <authorList>
            <person name="Timilsina S."/>
            <person name="Vallad G.E."/>
            <person name="Jones J.B."/>
        </authorList>
    </citation>
    <scope>NUCLEOTIDE SEQUENCE [LARGE SCALE GENOMIC DNA]</scope>
    <source>
        <strain evidence="3">GEV388</strain>
    </source>
</reference>
<sequence length="161" mass="17659">MQSLVKYLACVVLAGLAGCTFQTPPASAPDAVSRSITLQEKDDNPVSGDACTIEILNDESVYLNRNEHDCRNDQMSFYRLTDVRSATYITLKGNDCDEGGGWWFLLKTMIDPMTTELLSIKNLEVLPVGSMVAPGVRLESKKYADEDTTGKLSCVIINVSE</sequence>
<dbReference type="STRING" id="1958950.BZK31_06515"/>
<keyword evidence="3" id="KW-1185">Reference proteome</keyword>
<dbReference type="Proteomes" id="UP000192815">
    <property type="component" value="Unassembled WGS sequence"/>
</dbReference>
<evidence type="ECO:0000313" key="2">
    <source>
        <dbReference type="EMBL" id="ORC60409.1"/>
    </source>
</evidence>